<dbReference type="EMBL" id="GBXM01058908">
    <property type="protein sequence ID" value="JAH49669.1"/>
    <property type="molecule type" value="Transcribed_RNA"/>
</dbReference>
<organism evidence="2">
    <name type="scientific">Anguilla anguilla</name>
    <name type="common">European freshwater eel</name>
    <name type="synonym">Muraena anguilla</name>
    <dbReference type="NCBI Taxonomy" id="7936"/>
    <lineage>
        <taxon>Eukaryota</taxon>
        <taxon>Metazoa</taxon>
        <taxon>Chordata</taxon>
        <taxon>Craniata</taxon>
        <taxon>Vertebrata</taxon>
        <taxon>Euteleostomi</taxon>
        <taxon>Actinopterygii</taxon>
        <taxon>Neopterygii</taxon>
        <taxon>Teleostei</taxon>
        <taxon>Anguilliformes</taxon>
        <taxon>Anguillidae</taxon>
        <taxon>Anguilla</taxon>
    </lineage>
</organism>
<protein>
    <submittedName>
        <fullName evidence="2">Uncharacterized protein</fullName>
    </submittedName>
</protein>
<evidence type="ECO:0000256" key="1">
    <source>
        <dbReference type="SAM" id="MobiDB-lite"/>
    </source>
</evidence>
<proteinExistence type="predicted"/>
<sequence>MESVCLSKTYTQPSLSSPCLSLPY</sequence>
<feature type="compositionally biased region" description="Low complexity" evidence="1">
    <location>
        <begin position="13"/>
        <end position="24"/>
    </location>
</feature>
<accession>A0A0E9T7K2</accession>
<evidence type="ECO:0000313" key="2">
    <source>
        <dbReference type="EMBL" id="JAH49669.1"/>
    </source>
</evidence>
<dbReference type="AlphaFoldDB" id="A0A0E9T7K2"/>
<reference evidence="2" key="1">
    <citation type="submission" date="2014-11" db="EMBL/GenBank/DDBJ databases">
        <authorList>
            <person name="Amaro Gonzalez C."/>
        </authorList>
    </citation>
    <scope>NUCLEOTIDE SEQUENCE</scope>
</reference>
<feature type="compositionally biased region" description="Polar residues" evidence="1">
    <location>
        <begin position="1"/>
        <end position="12"/>
    </location>
</feature>
<name>A0A0E9T7K2_ANGAN</name>
<reference evidence="2" key="2">
    <citation type="journal article" date="2015" name="Fish Shellfish Immunol.">
        <title>Early steps in the European eel (Anguilla anguilla)-Vibrio vulnificus interaction in the gills: Role of the RtxA13 toxin.</title>
        <authorList>
            <person name="Callol A."/>
            <person name="Pajuelo D."/>
            <person name="Ebbesson L."/>
            <person name="Teles M."/>
            <person name="MacKenzie S."/>
            <person name="Amaro C."/>
        </authorList>
    </citation>
    <scope>NUCLEOTIDE SEQUENCE</scope>
</reference>
<feature type="region of interest" description="Disordered" evidence="1">
    <location>
        <begin position="1"/>
        <end position="24"/>
    </location>
</feature>